<dbReference type="Proteomes" id="UP000519004">
    <property type="component" value="Unassembled WGS sequence"/>
</dbReference>
<proteinExistence type="predicted"/>
<evidence type="ECO:0000259" key="2">
    <source>
        <dbReference type="Pfam" id="PF00144"/>
    </source>
</evidence>
<evidence type="ECO:0000256" key="1">
    <source>
        <dbReference type="SAM" id="SignalP"/>
    </source>
</evidence>
<dbReference type="Pfam" id="PF00144">
    <property type="entry name" value="Beta-lactamase"/>
    <property type="match status" value="1"/>
</dbReference>
<keyword evidence="1" id="KW-0732">Signal</keyword>
<sequence length="363" mass="39201">MAAGFTFALLLAAGAGATPSQDCIAAHAEAYRRQHAIPALSLAIARDGHLRHASAHGHADLAGDTPLTPQHRLRIASVSKPLTALAVLRLVEDGALALDERVFGHRGVLGARHPIPPNNPRLARVTVRHLLEHSAGFGGWDADPMFAYPGDDPAELVDWVLRRWPLVDRPGARFRYANFGYFLLGRIVEARSGQAYEDFVRERLLRPAGAAAMSVGRDGEAGRQPDEVQYADAPASYRFVRPARLEAHGGWIATPGELLRVLAYLHGETEAAAPLRPATVRRMLRASAPDDPQGRPSHYGLGWEVTRTGHGHLGAMPGTLALLFRRRDGLAYAALANRLPPDDVDGRALQAMLEAAAAACLRH</sequence>
<comment type="caution">
    <text evidence="3">The sequence shown here is derived from an EMBL/GenBank/DDBJ whole genome shotgun (WGS) entry which is preliminary data.</text>
</comment>
<dbReference type="SUPFAM" id="SSF56601">
    <property type="entry name" value="beta-lactamase/transpeptidase-like"/>
    <property type="match status" value="1"/>
</dbReference>
<keyword evidence="4" id="KW-1185">Reference proteome</keyword>
<dbReference type="AlphaFoldDB" id="A0A7W8DFI0"/>
<dbReference type="InterPro" id="IPR012338">
    <property type="entry name" value="Beta-lactam/transpept-like"/>
</dbReference>
<dbReference type="PANTHER" id="PTHR46825">
    <property type="entry name" value="D-ALANYL-D-ALANINE-CARBOXYPEPTIDASE/ENDOPEPTIDASE AMPH"/>
    <property type="match status" value="1"/>
</dbReference>
<name>A0A7W8DFI0_9GAMM</name>
<dbReference type="EMBL" id="JACHHX010000020">
    <property type="protein sequence ID" value="MBB5016458.1"/>
    <property type="molecule type" value="Genomic_DNA"/>
</dbReference>
<gene>
    <name evidence="3" type="ORF">HNQ58_002373</name>
</gene>
<evidence type="ECO:0000313" key="4">
    <source>
        <dbReference type="Proteomes" id="UP000519004"/>
    </source>
</evidence>
<dbReference type="InterPro" id="IPR050491">
    <property type="entry name" value="AmpC-like"/>
</dbReference>
<accession>A0A7W8DFI0</accession>
<protein>
    <submittedName>
        <fullName evidence="3">CubicO group peptidase (Beta-lactamase class C family)</fullName>
    </submittedName>
</protein>
<reference evidence="3 4" key="1">
    <citation type="submission" date="2020-08" db="EMBL/GenBank/DDBJ databases">
        <title>Genomic Encyclopedia of Type Strains, Phase IV (KMG-IV): sequencing the most valuable type-strain genomes for metagenomic binning, comparative biology and taxonomic classification.</title>
        <authorList>
            <person name="Goeker M."/>
        </authorList>
    </citation>
    <scope>NUCLEOTIDE SEQUENCE [LARGE SCALE GENOMIC DNA]</scope>
    <source>
        <strain evidence="3 4">DSM 25897</strain>
    </source>
</reference>
<dbReference type="RefSeq" id="WP_183949123.1">
    <property type="nucleotide sequence ID" value="NZ_JACHHX010000020.1"/>
</dbReference>
<feature type="domain" description="Beta-lactamase-related" evidence="2">
    <location>
        <begin position="25"/>
        <end position="356"/>
    </location>
</feature>
<dbReference type="PANTHER" id="PTHR46825:SF9">
    <property type="entry name" value="BETA-LACTAMASE-RELATED DOMAIN-CONTAINING PROTEIN"/>
    <property type="match status" value="1"/>
</dbReference>
<feature type="signal peptide" evidence="1">
    <location>
        <begin position="1"/>
        <end position="17"/>
    </location>
</feature>
<feature type="chain" id="PRO_5031016602" evidence="1">
    <location>
        <begin position="18"/>
        <end position="363"/>
    </location>
</feature>
<organism evidence="3 4">
    <name type="scientific">Rehaibacterium terrae</name>
    <dbReference type="NCBI Taxonomy" id="1341696"/>
    <lineage>
        <taxon>Bacteria</taxon>
        <taxon>Pseudomonadati</taxon>
        <taxon>Pseudomonadota</taxon>
        <taxon>Gammaproteobacteria</taxon>
        <taxon>Lysobacterales</taxon>
        <taxon>Lysobacteraceae</taxon>
        <taxon>Rehaibacterium</taxon>
    </lineage>
</organism>
<dbReference type="Gene3D" id="3.40.710.10">
    <property type="entry name" value="DD-peptidase/beta-lactamase superfamily"/>
    <property type="match status" value="1"/>
</dbReference>
<evidence type="ECO:0000313" key="3">
    <source>
        <dbReference type="EMBL" id="MBB5016458.1"/>
    </source>
</evidence>
<dbReference type="InterPro" id="IPR001466">
    <property type="entry name" value="Beta-lactam-related"/>
</dbReference>